<reference evidence="1" key="1">
    <citation type="submission" date="2018-05" db="EMBL/GenBank/DDBJ databases">
        <authorList>
            <person name="Lanie J.A."/>
            <person name="Ng W.-L."/>
            <person name="Kazmierczak K.M."/>
            <person name="Andrzejewski T.M."/>
            <person name="Davidsen T.M."/>
            <person name="Wayne K.J."/>
            <person name="Tettelin H."/>
            <person name="Glass J.I."/>
            <person name="Rusch D."/>
            <person name="Podicherti R."/>
            <person name="Tsui H.-C.T."/>
            <person name="Winkler M.E."/>
        </authorList>
    </citation>
    <scope>NUCLEOTIDE SEQUENCE</scope>
</reference>
<evidence type="ECO:0000313" key="1">
    <source>
        <dbReference type="EMBL" id="SVC92817.1"/>
    </source>
</evidence>
<organism evidence="1">
    <name type="scientific">marine metagenome</name>
    <dbReference type="NCBI Taxonomy" id="408172"/>
    <lineage>
        <taxon>unclassified sequences</taxon>
        <taxon>metagenomes</taxon>
        <taxon>ecological metagenomes</taxon>
    </lineage>
</organism>
<sequence>MAKDTIFKRLRAEADGRELSVQWYRSKIRALAPRISAQRMLEQGKTTVKPNYGLMNLFWYKPIHAAKLSYYDVFPLVIPFKYHRNGFTGINFHYLSIPMRVALLERLQGFEQDAETYRQDEFGNQLDKEVLGFRWQEIIGMRGLKKTVHRYRAKYVYSNFLKIGIHDMAAAVLL</sequence>
<name>A0A382R6N0_9ZZZZ</name>
<protein>
    <recommendedName>
        <fullName evidence="2">DNA end protector protein</fullName>
    </recommendedName>
</protein>
<accession>A0A382R6N0</accession>
<feature type="non-terminal residue" evidence="1">
    <location>
        <position position="174"/>
    </location>
</feature>
<dbReference type="AlphaFoldDB" id="A0A382R6N0"/>
<gene>
    <name evidence="1" type="ORF">METZ01_LOCUS345671</name>
</gene>
<evidence type="ECO:0008006" key="2">
    <source>
        <dbReference type="Google" id="ProtNLM"/>
    </source>
</evidence>
<proteinExistence type="predicted"/>
<dbReference type="EMBL" id="UINC01119182">
    <property type="protein sequence ID" value="SVC92817.1"/>
    <property type="molecule type" value="Genomic_DNA"/>
</dbReference>